<dbReference type="Proteomes" id="UP000504606">
    <property type="component" value="Unplaced"/>
</dbReference>
<reference evidence="3" key="1">
    <citation type="submission" date="2025-08" db="UniProtKB">
        <authorList>
            <consortium name="RefSeq"/>
        </authorList>
    </citation>
    <scope>IDENTIFICATION</scope>
    <source>
        <tissue evidence="3">Whole organism</tissue>
    </source>
</reference>
<gene>
    <name evidence="3" type="primary">LOC113214749</name>
</gene>
<feature type="compositionally biased region" description="Basic and acidic residues" evidence="1">
    <location>
        <begin position="36"/>
        <end position="55"/>
    </location>
</feature>
<organism evidence="2 3">
    <name type="scientific">Frankliniella occidentalis</name>
    <name type="common">Western flower thrips</name>
    <name type="synonym">Euthrips occidentalis</name>
    <dbReference type="NCBI Taxonomy" id="133901"/>
    <lineage>
        <taxon>Eukaryota</taxon>
        <taxon>Metazoa</taxon>
        <taxon>Ecdysozoa</taxon>
        <taxon>Arthropoda</taxon>
        <taxon>Hexapoda</taxon>
        <taxon>Insecta</taxon>
        <taxon>Pterygota</taxon>
        <taxon>Neoptera</taxon>
        <taxon>Paraneoptera</taxon>
        <taxon>Thysanoptera</taxon>
        <taxon>Terebrantia</taxon>
        <taxon>Thripoidea</taxon>
        <taxon>Thripidae</taxon>
        <taxon>Frankliniella</taxon>
    </lineage>
</organism>
<dbReference type="KEGG" id="foc:113214749"/>
<name>A0A6J1TB02_FRAOC</name>
<sequence length="392" mass="43338">MIDMTRSSKSKKSERKDRDKSDKKVKERLRKSAAKVTEEELTSKSGRTELDEKPIEQPSVVPDAPVSSIKSEPNDDTDDLKLDSKPVTNDSDSSYDDSKISTAPLNVSKLEDLNNGKEEASNSASVNPSISSENGETIPNAQPNQGSPALKSPPHDPESDSKIVTEKRKSRRSRKKSKKSRSRRYVSSDSGSDSSSVKVKSHRKKKSKRASSSDSSTSSSSSSSSQSSSSTSSDSSEASKKRKRRKRAKKSKKTIVKRNLKIYQPTNYLCNSSTPGAVKLQDPYEVYILQSDLTEAINNSSSVTQFIRQLTPKVYTQDALTNATPQGYPDRSKGRKYCGEVLPRLHRDGRSAILARARALENEKKSWRPRAGESTLKNAFSNIVHKFKDDGL</sequence>
<dbReference type="RefSeq" id="XP_026289997.2">
    <property type="nucleotide sequence ID" value="XM_026434212.2"/>
</dbReference>
<feature type="region of interest" description="Disordered" evidence="1">
    <location>
        <begin position="1"/>
        <end position="255"/>
    </location>
</feature>
<evidence type="ECO:0000313" key="2">
    <source>
        <dbReference type="Proteomes" id="UP000504606"/>
    </source>
</evidence>
<feature type="compositionally biased region" description="Basic residues" evidence="1">
    <location>
        <begin position="199"/>
        <end position="209"/>
    </location>
</feature>
<feature type="compositionally biased region" description="Low complexity" evidence="1">
    <location>
        <begin position="210"/>
        <end position="236"/>
    </location>
</feature>
<feature type="compositionally biased region" description="Basic and acidic residues" evidence="1">
    <location>
        <begin position="109"/>
        <end position="120"/>
    </location>
</feature>
<evidence type="ECO:0000256" key="1">
    <source>
        <dbReference type="SAM" id="MobiDB-lite"/>
    </source>
</evidence>
<dbReference type="AlphaFoldDB" id="A0A6J1TB02"/>
<feature type="compositionally biased region" description="Basic and acidic residues" evidence="1">
    <location>
        <begin position="14"/>
        <end position="25"/>
    </location>
</feature>
<protein>
    <submittedName>
        <fullName evidence="3">Uncharacterized protein DDB_G0271670-like</fullName>
    </submittedName>
</protein>
<feature type="compositionally biased region" description="Low complexity" evidence="1">
    <location>
        <begin position="185"/>
        <end position="198"/>
    </location>
</feature>
<evidence type="ECO:0000313" key="3">
    <source>
        <dbReference type="RefSeq" id="XP_026289997.2"/>
    </source>
</evidence>
<dbReference type="GeneID" id="113214749"/>
<accession>A0A6J1TB02</accession>
<feature type="compositionally biased region" description="Basic and acidic residues" evidence="1">
    <location>
        <begin position="153"/>
        <end position="167"/>
    </location>
</feature>
<feature type="compositionally biased region" description="Polar residues" evidence="1">
    <location>
        <begin position="135"/>
        <end position="147"/>
    </location>
</feature>
<feature type="compositionally biased region" description="Low complexity" evidence="1">
    <location>
        <begin position="121"/>
        <end position="134"/>
    </location>
</feature>
<keyword evidence="2" id="KW-1185">Reference proteome</keyword>
<feature type="compositionally biased region" description="Basic residues" evidence="1">
    <location>
        <begin position="240"/>
        <end position="255"/>
    </location>
</feature>
<feature type="compositionally biased region" description="Basic residues" evidence="1">
    <location>
        <begin position="168"/>
        <end position="184"/>
    </location>
</feature>
<proteinExistence type="predicted"/>